<dbReference type="Pfam" id="PF00226">
    <property type="entry name" value="DnaJ"/>
    <property type="match status" value="1"/>
</dbReference>
<dbReference type="InterPro" id="IPR036869">
    <property type="entry name" value="J_dom_sf"/>
</dbReference>
<keyword evidence="6 10" id="KW-1133">Transmembrane helix</keyword>
<evidence type="ECO:0000313" key="12">
    <source>
        <dbReference type="EMBL" id="KAK8950114.1"/>
    </source>
</evidence>
<feature type="transmembrane region" description="Helical" evidence="10">
    <location>
        <begin position="51"/>
        <end position="71"/>
    </location>
</feature>
<evidence type="ECO:0000256" key="2">
    <source>
        <dbReference type="ARBA" id="ARBA00022448"/>
    </source>
</evidence>
<sequence>MELRVGARGRDLPAGRRQSRPPRRHSQKISFISFISHMQKPAMATPEENGSLFLIFILSMLVLSVVPYTIIRLSRSVKRKSKTINCECSVCSRSGKYRRSILKRISNFSTYSNLTVVLLWVIMVVLVYYIKHTSHEIQPFEPFGILGLEPGASDSEIKKAYRKLSILYHPDKNPDPEFISKAYQALTDPVSRENYEKYGHPDGRQGLEMGIALPQFLLNFDGASGGILLLGIVGVCILLPLIIAVIYLSRSAKYTGNYVMHQTLSTYFYFMKPSLAPSKVMDVFIKAAEYVEMPIRRSDTEPLQRLFVAVRSELNLDLKNIKTEQAKFWKQHPALVKMELLVQAQLTRETGNLSSSLLSDFKHMLELAPRLLEELVKIAVLPRTPLGHGWLRPAIGVVELSQSIVQAVPLSARKAGGGNSEGIAAFLQLPHFSETVFKKIARKERVWVAGNSKRNSKDGTTRVHCLELGLQGSGTVRNQDCQEVVGQEWMASGFTKIDGGSCRGGRQIVREAPASVSAADVLPRRRLACEDRGSEEGSRVERMCHGRNRMKDKGFTAWNRGCQESGLLGGCQTGWWLVEEGSVVRKAHQQRQQELEGKCCAAGRSGRPSVSPKLTVGIAGVVARTFEELRRLRRLHVFCPGEGSPVKIGVLERGVGWRGCALDGTERKTKKVRNFQDLRDMSIQERHELLIQAAGFSDAEAHDVEIVIEMMPSIALEVTSGETAWSELSPIPRTFPFHKEENFWLLLADPVSNEVWVSQKVNFMDEAAAISAASKAIQDTKEVLGASLKEVKAAVSAAVEKVKGGWRLVMAKFQAPGEGTYNLCSYCLCDAWIGCDAKTNLKMKLLKRSRAGTRVHAAEEGTAIEDGIEEEEKEEEEGYDDYESEYSEDDDDEELKKKAVNGMSNEKVHTSSESSGSEED</sequence>
<dbReference type="PROSITE" id="PS50076">
    <property type="entry name" value="DNAJ_2"/>
    <property type="match status" value="1"/>
</dbReference>
<dbReference type="InterPro" id="IPR035892">
    <property type="entry name" value="C2_domain_sf"/>
</dbReference>
<dbReference type="Gene3D" id="2.60.40.150">
    <property type="entry name" value="C2 domain"/>
    <property type="match status" value="1"/>
</dbReference>
<comment type="caution">
    <text evidence="12">The sequence shown here is derived from an EMBL/GenBank/DDBJ whole genome shotgun (WGS) entry which is preliminary data.</text>
</comment>
<dbReference type="SUPFAM" id="SSF46565">
    <property type="entry name" value="Chaperone J-domain"/>
    <property type="match status" value="1"/>
</dbReference>
<keyword evidence="2" id="KW-0813">Transport</keyword>
<dbReference type="Pfam" id="PF02889">
    <property type="entry name" value="Sec63"/>
    <property type="match status" value="1"/>
</dbReference>
<evidence type="ECO:0000256" key="7">
    <source>
        <dbReference type="ARBA" id="ARBA00023136"/>
    </source>
</evidence>
<dbReference type="InterPro" id="IPR004179">
    <property type="entry name" value="Sec63-dom"/>
</dbReference>
<keyword evidence="3 10" id="KW-0812">Transmembrane</keyword>
<name>A0ABR2LT78_9ASPA</name>
<keyword evidence="8" id="KW-0143">Chaperone</keyword>
<keyword evidence="5" id="KW-0653">Protein transport</keyword>
<reference evidence="12 13" key="1">
    <citation type="journal article" date="2022" name="Nat. Plants">
        <title>Genomes of leafy and leafless Platanthera orchids illuminate the evolution of mycoheterotrophy.</title>
        <authorList>
            <person name="Li M.H."/>
            <person name="Liu K.W."/>
            <person name="Li Z."/>
            <person name="Lu H.C."/>
            <person name="Ye Q.L."/>
            <person name="Zhang D."/>
            <person name="Wang J.Y."/>
            <person name="Li Y.F."/>
            <person name="Zhong Z.M."/>
            <person name="Liu X."/>
            <person name="Yu X."/>
            <person name="Liu D.K."/>
            <person name="Tu X.D."/>
            <person name="Liu B."/>
            <person name="Hao Y."/>
            <person name="Liao X.Y."/>
            <person name="Jiang Y.T."/>
            <person name="Sun W.H."/>
            <person name="Chen J."/>
            <person name="Chen Y.Q."/>
            <person name="Ai Y."/>
            <person name="Zhai J.W."/>
            <person name="Wu S.S."/>
            <person name="Zhou Z."/>
            <person name="Hsiao Y.Y."/>
            <person name="Wu W.L."/>
            <person name="Chen Y.Y."/>
            <person name="Lin Y.F."/>
            <person name="Hsu J.L."/>
            <person name="Li C.Y."/>
            <person name="Wang Z.W."/>
            <person name="Zhao X."/>
            <person name="Zhong W.Y."/>
            <person name="Ma X.K."/>
            <person name="Ma L."/>
            <person name="Huang J."/>
            <person name="Chen G.Z."/>
            <person name="Huang M.Z."/>
            <person name="Huang L."/>
            <person name="Peng D.H."/>
            <person name="Luo Y.B."/>
            <person name="Zou S.Q."/>
            <person name="Chen S.P."/>
            <person name="Lan S."/>
            <person name="Tsai W.C."/>
            <person name="Van de Peer Y."/>
            <person name="Liu Z.J."/>
        </authorList>
    </citation>
    <scope>NUCLEOTIDE SEQUENCE [LARGE SCALE GENOMIC DNA]</scope>
    <source>
        <strain evidence="12">Lor288</strain>
    </source>
</reference>
<evidence type="ECO:0000256" key="5">
    <source>
        <dbReference type="ARBA" id="ARBA00022927"/>
    </source>
</evidence>
<evidence type="ECO:0000256" key="1">
    <source>
        <dbReference type="ARBA" id="ARBA00004477"/>
    </source>
</evidence>
<evidence type="ECO:0000256" key="3">
    <source>
        <dbReference type="ARBA" id="ARBA00022692"/>
    </source>
</evidence>
<dbReference type="PRINTS" id="PR00625">
    <property type="entry name" value="JDOMAIN"/>
</dbReference>
<dbReference type="SUPFAM" id="SSF158702">
    <property type="entry name" value="Sec63 N-terminal domain-like"/>
    <property type="match status" value="1"/>
</dbReference>
<dbReference type="PANTHER" id="PTHR24075">
    <property type="entry name" value="SEC63 DOMAIN-CONTAINING"/>
    <property type="match status" value="1"/>
</dbReference>
<dbReference type="SUPFAM" id="SSF81296">
    <property type="entry name" value="E set domains"/>
    <property type="match status" value="1"/>
</dbReference>
<feature type="region of interest" description="Disordered" evidence="9">
    <location>
        <begin position="1"/>
        <end position="26"/>
    </location>
</feature>
<feature type="transmembrane region" description="Helical" evidence="10">
    <location>
        <begin position="227"/>
        <end position="248"/>
    </location>
</feature>
<protein>
    <submittedName>
        <fullName evidence="12">Chaperone protein dnaJ 15</fullName>
    </submittedName>
</protein>
<feature type="transmembrane region" description="Helical" evidence="10">
    <location>
        <begin position="108"/>
        <end position="130"/>
    </location>
</feature>
<dbReference type="PANTHER" id="PTHR24075:SF0">
    <property type="entry name" value="TRANSLOCATION PROTEIN SEC63 HOMOLOG"/>
    <property type="match status" value="1"/>
</dbReference>
<evidence type="ECO:0000313" key="13">
    <source>
        <dbReference type="Proteomes" id="UP001412067"/>
    </source>
</evidence>
<evidence type="ECO:0000256" key="9">
    <source>
        <dbReference type="SAM" id="MobiDB-lite"/>
    </source>
</evidence>
<dbReference type="CDD" id="cd06257">
    <property type="entry name" value="DnaJ"/>
    <property type="match status" value="1"/>
</dbReference>
<dbReference type="EMBL" id="JBBWWR010000015">
    <property type="protein sequence ID" value="KAK8950114.1"/>
    <property type="molecule type" value="Genomic_DNA"/>
</dbReference>
<keyword evidence="13" id="KW-1185">Reference proteome</keyword>
<gene>
    <name evidence="12" type="primary">ATJ15</name>
    <name evidence="12" type="ORF">KSP40_PGU017918</name>
</gene>
<keyword evidence="4" id="KW-0256">Endoplasmic reticulum</keyword>
<feature type="domain" description="J" evidence="11">
    <location>
        <begin position="141"/>
        <end position="199"/>
    </location>
</feature>
<dbReference type="SMART" id="SM00271">
    <property type="entry name" value="DnaJ"/>
    <property type="match status" value="1"/>
</dbReference>
<keyword evidence="7 10" id="KW-0472">Membrane</keyword>
<evidence type="ECO:0000259" key="11">
    <source>
        <dbReference type="PROSITE" id="PS50076"/>
    </source>
</evidence>
<evidence type="ECO:0000256" key="6">
    <source>
        <dbReference type="ARBA" id="ARBA00022989"/>
    </source>
</evidence>
<accession>A0ABR2LT78</accession>
<evidence type="ECO:0000256" key="8">
    <source>
        <dbReference type="ARBA" id="ARBA00023186"/>
    </source>
</evidence>
<proteinExistence type="predicted"/>
<feature type="compositionally biased region" description="Basic and acidic residues" evidence="9">
    <location>
        <begin position="1"/>
        <end position="14"/>
    </location>
</feature>
<organism evidence="12 13">
    <name type="scientific">Platanthera guangdongensis</name>
    <dbReference type="NCBI Taxonomy" id="2320717"/>
    <lineage>
        <taxon>Eukaryota</taxon>
        <taxon>Viridiplantae</taxon>
        <taxon>Streptophyta</taxon>
        <taxon>Embryophyta</taxon>
        <taxon>Tracheophyta</taxon>
        <taxon>Spermatophyta</taxon>
        <taxon>Magnoliopsida</taxon>
        <taxon>Liliopsida</taxon>
        <taxon>Asparagales</taxon>
        <taxon>Orchidaceae</taxon>
        <taxon>Orchidoideae</taxon>
        <taxon>Orchideae</taxon>
        <taxon>Orchidinae</taxon>
        <taxon>Platanthera</taxon>
    </lineage>
</organism>
<comment type="subcellular location">
    <subcellularLocation>
        <location evidence="1">Endoplasmic reticulum membrane</location>
        <topology evidence="1">Multi-pass membrane protein</topology>
    </subcellularLocation>
</comment>
<dbReference type="InterPro" id="IPR001623">
    <property type="entry name" value="DnaJ_domain"/>
</dbReference>
<evidence type="ECO:0000256" key="4">
    <source>
        <dbReference type="ARBA" id="ARBA00022824"/>
    </source>
</evidence>
<dbReference type="InterPro" id="IPR014756">
    <property type="entry name" value="Ig_E-set"/>
</dbReference>
<dbReference type="Gene3D" id="1.10.3380.10">
    <property type="entry name" value="Sec63 N-terminal domain-like domain"/>
    <property type="match status" value="1"/>
</dbReference>
<dbReference type="Proteomes" id="UP001412067">
    <property type="component" value="Unassembled WGS sequence"/>
</dbReference>
<feature type="compositionally biased region" description="Basic residues" evidence="9">
    <location>
        <begin position="17"/>
        <end position="26"/>
    </location>
</feature>
<feature type="compositionally biased region" description="Acidic residues" evidence="9">
    <location>
        <begin position="862"/>
        <end position="893"/>
    </location>
</feature>
<evidence type="ECO:0000256" key="10">
    <source>
        <dbReference type="SAM" id="Phobius"/>
    </source>
</evidence>
<feature type="compositionally biased region" description="Polar residues" evidence="9">
    <location>
        <begin position="911"/>
        <end position="920"/>
    </location>
</feature>
<feature type="region of interest" description="Disordered" evidence="9">
    <location>
        <begin position="856"/>
        <end position="920"/>
    </location>
</feature>
<dbReference type="Gene3D" id="1.10.287.110">
    <property type="entry name" value="DnaJ domain"/>
    <property type="match status" value="1"/>
</dbReference>